<dbReference type="InterPro" id="IPR045573">
    <property type="entry name" value="Fut8_N_cat"/>
</dbReference>
<comment type="similarity">
    <text evidence="3">Belongs to the glycosyltransferase 23 family.</text>
</comment>
<reference evidence="5" key="1">
    <citation type="submission" date="2020-11" db="EMBL/GenBank/DDBJ databases">
        <authorList>
            <person name="Tran Van P."/>
        </authorList>
    </citation>
    <scope>NUCLEOTIDE SEQUENCE</scope>
</reference>
<protein>
    <recommendedName>
        <fullName evidence="4">GT23 domain-containing protein</fullName>
    </recommendedName>
</protein>
<feature type="domain" description="GT23" evidence="4">
    <location>
        <begin position="17"/>
        <end position="293"/>
    </location>
</feature>
<accession>A0A7R9QMZ6</accession>
<dbReference type="InterPro" id="IPR027350">
    <property type="entry name" value="GT23_dom"/>
</dbReference>
<dbReference type="Gene3D" id="3.40.50.11350">
    <property type="match status" value="1"/>
</dbReference>
<feature type="non-terminal residue" evidence="5">
    <location>
        <position position="1"/>
    </location>
</feature>
<dbReference type="Proteomes" id="UP000728032">
    <property type="component" value="Unassembled WGS sequence"/>
</dbReference>
<evidence type="ECO:0000313" key="6">
    <source>
        <dbReference type="Proteomes" id="UP000728032"/>
    </source>
</evidence>
<evidence type="ECO:0000256" key="2">
    <source>
        <dbReference type="ARBA" id="ARBA00022679"/>
    </source>
</evidence>
<keyword evidence="6" id="KW-1185">Reference proteome</keyword>
<sequence>MIVNRIYKLQNPPNCRLASKFVCILQVKWGFGYIMHHYTYCLILALKLNRTLIIRETITNTYTSNMKTLIRPISDTCLDQNGDNSTTWEGMSDQTHHYYQVINFYFNHYSKVYLQDMRKLTQFNIELQSQFSQPLSLFIGLLLRYLMRPTLELSRYYDNYKQRIQWKHPIVGPHVRRTDKLWVEAKYHSMDEYIKYVDQLVYLATDEPNVWLNELSPYIERQIEFTGDPHISRKAFNNIRNSYESIRDLIVEVLVLSECDYIVCTFSSNVCRLGFELRMSRINNSLAFQSLDKKYYYNP</sequence>
<name>A0A7R9QMZ6_9ACAR</name>
<dbReference type="AlphaFoldDB" id="A0A7R9QMZ6"/>
<dbReference type="PANTHER" id="PTHR13132:SF29">
    <property type="entry name" value="ALPHA-(1,6)-FUCOSYLTRANSFERASE"/>
    <property type="match status" value="1"/>
</dbReference>
<dbReference type="GO" id="GO:0006487">
    <property type="term" value="P:protein N-linked glycosylation"/>
    <property type="evidence" value="ECO:0007669"/>
    <property type="project" value="TreeGrafter"/>
</dbReference>
<dbReference type="Pfam" id="PF19745">
    <property type="entry name" value="FUT8_N_cat"/>
    <property type="match status" value="1"/>
</dbReference>
<dbReference type="GO" id="GO:0046921">
    <property type="term" value="F:alpha-(1-&gt;6)-fucosyltransferase activity"/>
    <property type="evidence" value="ECO:0007669"/>
    <property type="project" value="TreeGrafter"/>
</dbReference>
<dbReference type="PANTHER" id="PTHR13132">
    <property type="entry name" value="ALPHA- 1,6 -FUCOSYLTRANSFERASE"/>
    <property type="match status" value="1"/>
</dbReference>
<evidence type="ECO:0000259" key="4">
    <source>
        <dbReference type="PROSITE" id="PS51659"/>
    </source>
</evidence>
<dbReference type="OrthoDB" id="2014825at2759"/>
<organism evidence="5">
    <name type="scientific">Oppiella nova</name>
    <dbReference type="NCBI Taxonomy" id="334625"/>
    <lineage>
        <taxon>Eukaryota</taxon>
        <taxon>Metazoa</taxon>
        <taxon>Ecdysozoa</taxon>
        <taxon>Arthropoda</taxon>
        <taxon>Chelicerata</taxon>
        <taxon>Arachnida</taxon>
        <taxon>Acari</taxon>
        <taxon>Acariformes</taxon>
        <taxon>Sarcoptiformes</taxon>
        <taxon>Oribatida</taxon>
        <taxon>Brachypylina</taxon>
        <taxon>Oppioidea</taxon>
        <taxon>Oppiidae</taxon>
        <taxon>Oppiella</taxon>
    </lineage>
</organism>
<keyword evidence="1 3" id="KW-0328">Glycosyltransferase</keyword>
<evidence type="ECO:0000256" key="3">
    <source>
        <dbReference type="PROSITE-ProRule" id="PRU00992"/>
    </source>
</evidence>
<gene>
    <name evidence="5" type="ORF">ONB1V03_LOCUS7718</name>
</gene>
<evidence type="ECO:0000256" key="1">
    <source>
        <dbReference type="ARBA" id="ARBA00022676"/>
    </source>
</evidence>
<dbReference type="PROSITE" id="PS51659">
    <property type="entry name" value="GT23"/>
    <property type="match status" value="1"/>
</dbReference>
<keyword evidence="2 3" id="KW-0808">Transferase</keyword>
<evidence type="ECO:0000313" key="5">
    <source>
        <dbReference type="EMBL" id="CAD7650267.1"/>
    </source>
</evidence>
<dbReference type="EMBL" id="OC918869">
    <property type="protein sequence ID" value="CAD7650267.1"/>
    <property type="molecule type" value="Genomic_DNA"/>
</dbReference>
<proteinExistence type="inferred from homology"/>
<dbReference type="EMBL" id="CAJPVJ010004044">
    <property type="protein sequence ID" value="CAG2168227.1"/>
    <property type="molecule type" value="Genomic_DNA"/>
</dbReference>
<feature type="region of interest" description="Important for donor substrate binding" evidence="3">
    <location>
        <begin position="176"/>
        <end position="177"/>
    </location>
</feature>